<dbReference type="RefSeq" id="WP_239147504.1">
    <property type="nucleotide sequence ID" value="NZ_BOMY01000023.1"/>
</dbReference>
<accession>A0A919NLE6</accession>
<feature type="transmembrane region" description="Helical" evidence="1">
    <location>
        <begin position="34"/>
        <end position="52"/>
    </location>
</feature>
<sequence>MTADPSALSARDAAIQRTGWGNPVHLWQPRNACFWVYLLGIGYGLWVLFGQINQGIRL</sequence>
<dbReference type="Proteomes" id="UP000623608">
    <property type="component" value="Unassembled WGS sequence"/>
</dbReference>
<evidence type="ECO:0000256" key="1">
    <source>
        <dbReference type="SAM" id="Phobius"/>
    </source>
</evidence>
<proteinExistence type="predicted"/>
<reference evidence="2" key="1">
    <citation type="submission" date="2021-01" db="EMBL/GenBank/DDBJ databases">
        <title>Whole genome shotgun sequence of Actinoplanes tereljensis NBRC 105297.</title>
        <authorList>
            <person name="Komaki H."/>
            <person name="Tamura T."/>
        </authorList>
    </citation>
    <scope>NUCLEOTIDE SEQUENCE</scope>
    <source>
        <strain evidence="2">NBRC 105297</strain>
    </source>
</reference>
<gene>
    <name evidence="2" type="ORF">Ate02nite_36500</name>
</gene>
<dbReference type="AlphaFoldDB" id="A0A919NLE6"/>
<keyword evidence="1" id="KW-0472">Membrane</keyword>
<organism evidence="2 3">
    <name type="scientific">Paractinoplanes tereljensis</name>
    <dbReference type="NCBI Taxonomy" id="571912"/>
    <lineage>
        <taxon>Bacteria</taxon>
        <taxon>Bacillati</taxon>
        <taxon>Actinomycetota</taxon>
        <taxon>Actinomycetes</taxon>
        <taxon>Micromonosporales</taxon>
        <taxon>Micromonosporaceae</taxon>
        <taxon>Paractinoplanes</taxon>
    </lineage>
</organism>
<keyword evidence="3" id="KW-1185">Reference proteome</keyword>
<dbReference type="EMBL" id="BOMY01000023">
    <property type="protein sequence ID" value="GIF20920.1"/>
    <property type="molecule type" value="Genomic_DNA"/>
</dbReference>
<comment type="caution">
    <text evidence="2">The sequence shown here is derived from an EMBL/GenBank/DDBJ whole genome shotgun (WGS) entry which is preliminary data.</text>
</comment>
<name>A0A919NLE6_9ACTN</name>
<evidence type="ECO:0000313" key="2">
    <source>
        <dbReference type="EMBL" id="GIF20920.1"/>
    </source>
</evidence>
<protein>
    <submittedName>
        <fullName evidence="2">Uncharacterized protein</fullName>
    </submittedName>
</protein>
<keyword evidence="1" id="KW-0812">Transmembrane</keyword>
<keyword evidence="1" id="KW-1133">Transmembrane helix</keyword>
<evidence type="ECO:0000313" key="3">
    <source>
        <dbReference type="Proteomes" id="UP000623608"/>
    </source>
</evidence>